<name>A0AAE3VJG7_9BACT</name>
<accession>A0AAE3VJG7</accession>
<comment type="caution">
    <text evidence="2">The sequence shown here is derived from an EMBL/GenBank/DDBJ whole genome shotgun (WGS) entry which is preliminary data.</text>
</comment>
<proteinExistence type="predicted"/>
<dbReference type="EMBL" id="JAUSVL010000001">
    <property type="protein sequence ID" value="MDQ0291599.1"/>
    <property type="molecule type" value="Genomic_DNA"/>
</dbReference>
<protein>
    <submittedName>
        <fullName evidence="2">Uncharacterized protein</fullName>
    </submittedName>
</protein>
<feature type="compositionally biased region" description="Low complexity" evidence="1">
    <location>
        <begin position="34"/>
        <end position="70"/>
    </location>
</feature>
<keyword evidence="3" id="KW-1185">Reference proteome</keyword>
<sequence>MATSRKKQNDDFLFASDEKASRRKRVAAPTTPVAGPSGPAMSGGPSGPAMSGGPSGPAMSGGPSGPAMSGTPGKVDAPKRRRRAVDENTLKQLYG</sequence>
<dbReference type="AlphaFoldDB" id="A0AAE3VJG7"/>
<organism evidence="2 3">
    <name type="scientific">Oligosphaera ethanolica</name>
    <dbReference type="NCBI Taxonomy" id="760260"/>
    <lineage>
        <taxon>Bacteria</taxon>
        <taxon>Pseudomonadati</taxon>
        <taxon>Lentisphaerota</taxon>
        <taxon>Oligosphaeria</taxon>
        <taxon>Oligosphaerales</taxon>
        <taxon>Oligosphaeraceae</taxon>
        <taxon>Oligosphaera</taxon>
    </lineage>
</organism>
<evidence type="ECO:0000256" key="1">
    <source>
        <dbReference type="SAM" id="MobiDB-lite"/>
    </source>
</evidence>
<evidence type="ECO:0000313" key="2">
    <source>
        <dbReference type="EMBL" id="MDQ0291599.1"/>
    </source>
</evidence>
<gene>
    <name evidence="2" type="ORF">J3R75_003706</name>
</gene>
<evidence type="ECO:0000313" key="3">
    <source>
        <dbReference type="Proteomes" id="UP001238163"/>
    </source>
</evidence>
<feature type="region of interest" description="Disordered" evidence="1">
    <location>
        <begin position="1"/>
        <end position="95"/>
    </location>
</feature>
<dbReference type="RefSeq" id="WP_307264627.1">
    <property type="nucleotide sequence ID" value="NZ_JAUSVL010000001.1"/>
</dbReference>
<dbReference type="Proteomes" id="UP001238163">
    <property type="component" value="Unassembled WGS sequence"/>
</dbReference>
<reference evidence="2" key="1">
    <citation type="submission" date="2023-07" db="EMBL/GenBank/DDBJ databases">
        <title>Genomic Encyclopedia of Type Strains, Phase IV (KMG-IV): sequencing the most valuable type-strain genomes for metagenomic binning, comparative biology and taxonomic classification.</title>
        <authorList>
            <person name="Goeker M."/>
        </authorList>
    </citation>
    <scope>NUCLEOTIDE SEQUENCE</scope>
    <source>
        <strain evidence="2">DSM 24202</strain>
    </source>
</reference>